<dbReference type="Gene3D" id="1.10.101.10">
    <property type="entry name" value="PGBD-like superfamily/PGBD"/>
    <property type="match status" value="2"/>
</dbReference>
<dbReference type="InterPro" id="IPR036365">
    <property type="entry name" value="PGBD-like_sf"/>
</dbReference>
<evidence type="ECO:0000256" key="6">
    <source>
        <dbReference type="ARBA" id="ARBA00022960"/>
    </source>
</evidence>
<dbReference type="GO" id="GO:0071972">
    <property type="term" value="F:peptidoglycan L,D-transpeptidase activity"/>
    <property type="evidence" value="ECO:0007669"/>
    <property type="project" value="TreeGrafter"/>
</dbReference>
<dbReference type="InterPro" id="IPR038063">
    <property type="entry name" value="Transpep_catalytic_dom"/>
</dbReference>
<comment type="similarity">
    <text evidence="2">Belongs to the YkuD family.</text>
</comment>
<dbReference type="GO" id="GO:0008360">
    <property type="term" value="P:regulation of cell shape"/>
    <property type="evidence" value="ECO:0007669"/>
    <property type="project" value="UniProtKB-UniRule"/>
</dbReference>
<keyword evidence="12" id="KW-1185">Reference proteome</keyword>
<dbReference type="AlphaFoldDB" id="C8VWH5"/>
<dbReference type="UniPathway" id="UPA00219"/>
<dbReference type="Pfam" id="PF03734">
    <property type="entry name" value="YkuD"/>
    <property type="match status" value="1"/>
</dbReference>
<evidence type="ECO:0000256" key="7">
    <source>
        <dbReference type="ARBA" id="ARBA00022984"/>
    </source>
</evidence>
<dbReference type="SUPFAM" id="SSF47090">
    <property type="entry name" value="PGBD-like"/>
    <property type="match status" value="2"/>
</dbReference>
<dbReference type="Gene3D" id="2.40.440.10">
    <property type="entry name" value="L,D-transpeptidase catalytic domain-like"/>
    <property type="match status" value="1"/>
</dbReference>
<evidence type="ECO:0000256" key="8">
    <source>
        <dbReference type="ARBA" id="ARBA00023316"/>
    </source>
</evidence>
<evidence type="ECO:0000256" key="9">
    <source>
        <dbReference type="PROSITE-ProRule" id="PRU01373"/>
    </source>
</evidence>
<keyword evidence="7 9" id="KW-0573">Peptidoglycan synthesis</keyword>
<dbReference type="GO" id="GO:0018104">
    <property type="term" value="P:peptidoglycan-protein cross-linking"/>
    <property type="evidence" value="ECO:0007669"/>
    <property type="project" value="TreeGrafter"/>
</dbReference>
<evidence type="ECO:0000256" key="4">
    <source>
        <dbReference type="ARBA" id="ARBA00022679"/>
    </source>
</evidence>
<feature type="domain" description="L,D-TPase catalytic" evidence="10">
    <location>
        <begin position="123"/>
        <end position="232"/>
    </location>
</feature>
<evidence type="ECO:0000313" key="11">
    <source>
        <dbReference type="EMBL" id="ACV64339.1"/>
    </source>
</evidence>
<dbReference type="PROSITE" id="PS52029">
    <property type="entry name" value="LD_TPASE"/>
    <property type="match status" value="1"/>
</dbReference>
<reference evidence="11 12" key="1">
    <citation type="journal article" date="2009" name="Stand. Genomic Sci.">
        <title>Complete genome sequence of Desulfotomaculum acetoxidans type strain (5575).</title>
        <authorList>
            <person name="Spring S."/>
            <person name="Lapidus A."/>
            <person name="Schroder M."/>
            <person name="Gleim D."/>
            <person name="Sims D."/>
            <person name="Meincke L."/>
            <person name="Glavina Del Rio T."/>
            <person name="Tice H."/>
            <person name="Copeland A."/>
            <person name="Cheng J.F."/>
            <person name="Lucas S."/>
            <person name="Chen F."/>
            <person name="Nolan M."/>
            <person name="Bruce D."/>
            <person name="Goodwin L."/>
            <person name="Pitluck S."/>
            <person name="Ivanova N."/>
            <person name="Mavromatis K."/>
            <person name="Mikhailova N."/>
            <person name="Pati A."/>
            <person name="Chen A."/>
            <person name="Palaniappan K."/>
            <person name="Land M."/>
            <person name="Hauser L."/>
            <person name="Chang Y.J."/>
            <person name="Jeffries C.D."/>
            <person name="Chain P."/>
            <person name="Saunders E."/>
            <person name="Brettin T."/>
            <person name="Detter J.C."/>
            <person name="Goker M."/>
            <person name="Bristow J."/>
            <person name="Eisen J.A."/>
            <person name="Markowitz V."/>
            <person name="Hugenholtz P."/>
            <person name="Kyrpides N.C."/>
            <person name="Klenk H.P."/>
            <person name="Han C."/>
        </authorList>
    </citation>
    <scope>NUCLEOTIDE SEQUENCE [LARGE SCALE GENOMIC DNA]</scope>
    <source>
        <strain evidence="12">ATCC 49208 / DSM 771 / VKM B-1644</strain>
    </source>
</reference>
<dbReference type="InterPro" id="IPR050979">
    <property type="entry name" value="LD-transpeptidase"/>
</dbReference>
<keyword evidence="3" id="KW-0328">Glycosyltransferase</keyword>
<sequence length="309" mass="34589">MVKGTSIWIIIFFVSYFTFISNVEANTVCPFNCEQERVLYLCSPNMKGKDVQELQEQLMDLGLYEDKIDGVFGPSTAQAVQALQEKHGVKTDGIVNVTIWAMLLSEHGATVTQKESPPPQGKPSIVVDTVNRTLTVFIDNEPYRQYYVAVGKPETPTPIGSWTVVRKAMNWGTGFGTRWIGLNVPWGIFGIHGTNKPYSIGGYESHGCIRMHNSNVEAIYPLISVGTPVYITGNPFGVPNHTHRILSLGERGSDVAEVQRILKKRGYYKGDINGLFNKEIKEAIEKLRKDKRLLHDDRVDLEIYQALGL</sequence>
<comment type="pathway">
    <text evidence="1 9">Cell wall biogenesis; peptidoglycan biosynthesis.</text>
</comment>
<feature type="active site" description="Nucleophile" evidence="9">
    <location>
        <position position="208"/>
    </location>
</feature>
<accession>C8VWH5</accession>
<evidence type="ECO:0000259" key="10">
    <source>
        <dbReference type="PROSITE" id="PS52029"/>
    </source>
</evidence>
<dbReference type="InterPro" id="IPR005490">
    <property type="entry name" value="LD_TPept_cat_dom"/>
</dbReference>
<dbReference type="SUPFAM" id="SSF141523">
    <property type="entry name" value="L,D-transpeptidase catalytic domain-like"/>
    <property type="match status" value="1"/>
</dbReference>
<evidence type="ECO:0000313" key="12">
    <source>
        <dbReference type="Proteomes" id="UP000002217"/>
    </source>
</evidence>
<dbReference type="eggNOG" id="COG1376">
    <property type="taxonomic scope" value="Bacteria"/>
</dbReference>
<dbReference type="InterPro" id="IPR036366">
    <property type="entry name" value="PGBDSf"/>
</dbReference>
<feature type="active site" description="Proton donor/acceptor" evidence="9">
    <location>
        <position position="192"/>
    </location>
</feature>
<gene>
    <name evidence="11" type="ordered locus">Dtox_3627</name>
</gene>
<dbReference type="GO" id="GO:0071555">
    <property type="term" value="P:cell wall organization"/>
    <property type="evidence" value="ECO:0007669"/>
    <property type="project" value="UniProtKB-UniRule"/>
</dbReference>
<dbReference type="Proteomes" id="UP000002217">
    <property type="component" value="Chromosome"/>
</dbReference>
<dbReference type="GO" id="GO:0016757">
    <property type="term" value="F:glycosyltransferase activity"/>
    <property type="evidence" value="ECO:0007669"/>
    <property type="project" value="UniProtKB-KW"/>
</dbReference>
<dbReference type="EMBL" id="CP001720">
    <property type="protein sequence ID" value="ACV64339.1"/>
    <property type="molecule type" value="Genomic_DNA"/>
</dbReference>
<keyword evidence="6 9" id="KW-0133">Cell shape</keyword>
<keyword evidence="5" id="KW-0378">Hydrolase</keyword>
<evidence type="ECO:0000256" key="1">
    <source>
        <dbReference type="ARBA" id="ARBA00004752"/>
    </source>
</evidence>
<keyword evidence="4" id="KW-0808">Transferase</keyword>
<protein>
    <submittedName>
        <fullName evidence="11">ErfK/YbiS/YcfS/YnhG family protein</fullName>
    </submittedName>
</protein>
<organism evidence="11 12">
    <name type="scientific">Desulfofarcimen acetoxidans (strain ATCC 49208 / DSM 771 / KCTC 5769 / VKM B-1644 / 5575)</name>
    <name type="common">Desulfotomaculum acetoxidans</name>
    <dbReference type="NCBI Taxonomy" id="485916"/>
    <lineage>
        <taxon>Bacteria</taxon>
        <taxon>Bacillati</taxon>
        <taxon>Bacillota</taxon>
        <taxon>Clostridia</taxon>
        <taxon>Eubacteriales</taxon>
        <taxon>Peptococcaceae</taxon>
        <taxon>Desulfofarcimen</taxon>
    </lineage>
</organism>
<dbReference type="KEGG" id="dae:Dtox_3627"/>
<dbReference type="CDD" id="cd16913">
    <property type="entry name" value="YkuD_like"/>
    <property type="match status" value="1"/>
</dbReference>
<dbReference type="Pfam" id="PF01471">
    <property type="entry name" value="PG_binding_1"/>
    <property type="match status" value="2"/>
</dbReference>
<name>C8VWH5_DESAS</name>
<dbReference type="MEROPS" id="C82.003"/>
<dbReference type="HOGENOM" id="CLU_874170_0_0_9"/>
<dbReference type="InterPro" id="IPR002477">
    <property type="entry name" value="Peptidoglycan-bd-like"/>
</dbReference>
<dbReference type="PANTHER" id="PTHR30582:SF24">
    <property type="entry name" value="L,D-TRANSPEPTIDASE ERFK_SRFK-RELATED"/>
    <property type="match status" value="1"/>
</dbReference>
<evidence type="ECO:0000256" key="2">
    <source>
        <dbReference type="ARBA" id="ARBA00005992"/>
    </source>
</evidence>
<dbReference type="GO" id="GO:0005576">
    <property type="term" value="C:extracellular region"/>
    <property type="evidence" value="ECO:0007669"/>
    <property type="project" value="TreeGrafter"/>
</dbReference>
<dbReference type="STRING" id="485916.Dtox_3627"/>
<dbReference type="PANTHER" id="PTHR30582">
    <property type="entry name" value="L,D-TRANSPEPTIDASE"/>
    <property type="match status" value="1"/>
</dbReference>
<dbReference type="RefSeq" id="WP_015759026.1">
    <property type="nucleotide sequence ID" value="NC_013216.1"/>
</dbReference>
<dbReference type="eggNOG" id="COG3409">
    <property type="taxonomic scope" value="Bacteria"/>
</dbReference>
<evidence type="ECO:0000256" key="3">
    <source>
        <dbReference type="ARBA" id="ARBA00022676"/>
    </source>
</evidence>
<keyword evidence="8 9" id="KW-0961">Cell wall biogenesis/degradation</keyword>
<evidence type="ECO:0000256" key="5">
    <source>
        <dbReference type="ARBA" id="ARBA00022801"/>
    </source>
</evidence>
<proteinExistence type="inferred from homology"/>